<proteinExistence type="predicted"/>
<gene>
    <name evidence="1" type="ORF">AVDCRST_MAG94-3419</name>
</gene>
<organism evidence="1">
    <name type="scientific">uncultured Leptolyngbya sp</name>
    <dbReference type="NCBI Taxonomy" id="332963"/>
    <lineage>
        <taxon>Bacteria</taxon>
        <taxon>Bacillati</taxon>
        <taxon>Cyanobacteriota</taxon>
        <taxon>Cyanophyceae</taxon>
        <taxon>Leptolyngbyales</taxon>
        <taxon>Leptolyngbyaceae</taxon>
        <taxon>Leptolyngbya group</taxon>
        <taxon>Leptolyngbya</taxon>
        <taxon>environmental samples</taxon>
    </lineage>
</organism>
<protein>
    <submittedName>
        <fullName evidence="1">Uncharacterized protein</fullName>
    </submittedName>
</protein>
<name>A0A6J4MMW1_9CYAN</name>
<dbReference type="EMBL" id="CADCTY010001195">
    <property type="protein sequence ID" value="CAA9361801.1"/>
    <property type="molecule type" value="Genomic_DNA"/>
</dbReference>
<accession>A0A6J4MMW1</accession>
<reference evidence="1" key="1">
    <citation type="submission" date="2020-02" db="EMBL/GenBank/DDBJ databases">
        <authorList>
            <person name="Meier V. D."/>
        </authorList>
    </citation>
    <scope>NUCLEOTIDE SEQUENCE</scope>
    <source>
        <strain evidence="1">AVDCRST_MAG94</strain>
    </source>
</reference>
<sequence length="60" mass="6811">MTLLGAAWLATETLKKQAYASKNYLLSWHRSSFRMAKFPKRCLISSKPAIKNLPAISKRS</sequence>
<evidence type="ECO:0000313" key="1">
    <source>
        <dbReference type="EMBL" id="CAA9361801.1"/>
    </source>
</evidence>
<dbReference type="AlphaFoldDB" id="A0A6J4MMW1"/>